<dbReference type="Gene3D" id="1.10.10.10">
    <property type="entry name" value="Winged helix-like DNA-binding domain superfamily/Winged helix DNA-binding domain"/>
    <property type="match status" value="1"/>
</dbReference>
<proteinExistence type="predicted"/>
<dbReference type="EMBL" id="MHLP01000014">
    <property type="protein sequence ID" value="OGZ12989.1"/>
    <property type="molecule type" value="Genomic_DNA"/>
</dbReference>
<dbReference type="InterPro" id="IPR002831">
    <property type="entry name" value="Tscrpt_reg_TrmB_N"/>
</dbReference>
<dbReference type="SUPFAM" id="SSF46785">
    <property type="entry name" value="Winged helix' DNA-binding domain"/>
    <property type="match status" value="1"/>
</dbReference>
<dbReference type="InterPro" id="IPR036390">
    <property type="entry name" value="WH_DNA-bd_sf"/>
</dbReference>
<dbReference type="PANTHER" id="PTHR34293">
    <property type="entry name" value="HTH-TYPE TRANSCRIPTIONAL REGULATOR TRMBL2"/>
    <property type="match status" value="1"/>
</dbReference>
<dbReference type="InterPro" id="IPR051797">
    <property type="entry name" value="TrmB-like"/>
</dbReference>
<protein>
    <recommendedName>
        <fullName evidence="1">Transcription regulator TrmB N-terminal domain-containing protein</fullName>
    </recommendedName>
</protein>
<name>A0A1G2DHA7_9BACT</name>
<organism evidence="2 3">
    <name type="scientific">Candidatus Lloydbacteria bacterium RIFCSPLOWO2_01_FULL_50_20</name>
    <dbReference type="NCBI Taxonomy" id="1798665"/>
    <lineage>
        <taxon>Bacteria</taxon>
        <taxon>Candidatus Lloydiibacteriota</taxon>
    </lineage>
</organism>
<dbReference type="Pfam" id="PF01978">
    <property type="entry name" value="TrmB"/>
    <property type="match status" value="1"/>
</dbReference>
<accession>A0A1G2DHA7</accession>
<dbReference type="AlphaFoldDB" id="A0A1G2DHA7"/>
<reference evidence="2 3" key="1">
    <citation type="journal article" date="2016" name="Nat. Commun.">
        <title>Thousands of microbial genomes shed light on interconnected biogeochemical processes in an aquifer system.</title>
        <authorList>
            <person name="Anantharaman K."/>
            <person name="Brown C.T."/>
            <person name="Hug L.A."/>
            <person name="Sharon I."/>
            <person name="Castelle C.J."/>
            <person name="Probst A.J."/>
            <person name="Thomas B.C."/>
            <person name="Singh A."/>
            <person name="Wilkins M.J."/>
            <person name="Karaoz U."/>
            <person name="Brodie E.L."/>
            <person name="Williams K.H."/>
            <person name="Hubbard S.S."/>
            <person name="Banfield J.F."/>
        </authorList>
    </citation>
    <scope>NUCLEOTIDE SEQUENCE [LARGE SCALE GENOMIC DNA]</scope>
</reference>
<dbReference type="InterPro" id="IPR036388">
    <property type="entry name" value="WH-like_DNA-bd_sf"/>
</dbReference>
<evidence type="ECO:0000313" key="2">
    <source>
        <dbReference type="EMBL" id="OGZ12989.1"/>
    </source>
</evidence>
<evidence type="ECO:0000259" key="1">
    <source>
        <dbReference type="Pfam" id="PF01978"/>
    </source>
</evidence>
<sequence>MIPSLKKVLETIGLNKNELAVLLVLLENGPMLVSSIAKAAKLNRSTTYGVLKLLSDKGLVSSINKTGVVRYQSIAPEQLPGFIERQRDALAETKQKIVALVPQLNLLRTKGKVLPRVQFFEGKEGVKQAYEDTIENNAGKLLKDISGVDAAVRTLGEDWANYYWKKRVKFGVKCIDLAPESEWARKIQANDTKHLRTTKFIPSQYGFDAELALYDKKVGIFSYAQESPIALIIEDDTVSNMMQKLFDCLETIAK</sequence>
<feature type="domain" description="Transcription regulator TrmB N-terminal" evidence="1">
    <location>
        <begin position="9"/>
        <end position="77"/>
    </location>
</feature>
<comment type="caution">
    <text evidence="2">The sequence shown here is derived from an EMBL/GenBank/DDBJ whole genome shotgun (WGS) entry which is preliminary data.</text>
</comment>
<gene>
    <name evidence="2" type="ORF">A2942_03345</name>
</gene>
<dbReference type="Proteomes" id="UP000178534">
    <property type="component" value="Unassembled WGS sequence"/>
</dbReference>
<evidence type="ECO:0000313" key="3">
    <source>
        <dbReference type="Proteomes" id="UP000178534"/>
    </source>
</evidence>
<dbReference type="PANTHER" id="PTHR34293:SF1">
    <property type="entry name" value="HTH-TYPE TRANSCRIPTIONAL REGULATOR TRMBL2"/>
    <property type="match status" value="1"/>
</dbReference>